<evidence type="ECO:0008006" key="4">
    <source>
        <dbReference type="Google" id="ProtNLM"/>
    </source>
</evidence>
<dbReference type="AlphaFoldDB" id="A0ABD3C509"/>
<comment type="caution">
    <text evidence="2">The sequence shown here is derived from an EMBL/GenBank/DDBJ whole genome shotgun (WGS) entry which is preliminary data.</text>
</comment>
<name>A0ABD3C509_9LAMI</name>
<gene>
    <name evidence="2" type="ORF">CASFOL_031310</name>
</gene>
<feature type="compositionally biased region" description="Acidic residues" evidence="1">
    <location>
        <begin position="162"/>
        <end position="171"/>
    </location>
</feature>
<evidence type="ECO:0000313" key="3">
    <source>
        <dbReference type="Proteomes" id="UP001632038"/>
    </source>
</evidence>
<feature type="compositionally biased region" description="Polar residues" evidence="1">
    <location>
        <begin position="127"/>
        <end position="161"/>
    </location>
</feature>
<reference evidence="3" key="1">
    <citation type="journal article" date="2024" name="IScience">
        <title>Strigolactones Initiate the Formation of Haustorium-like Structures in Castilleja.</title>
        <authorList>
            <person name="Buerger M."/>
            <person name="Peterson D."/>
            <person name="Chory J."/>
        </authorList>
    </citation>
    <scope>NUCLEOTIDE SEQUENCE [LARGE SCALE GENOMIC DNA]</scope>
</reference>
<feature type="region of interest" description="Disordered" evidence="1">
    <location>
        <begin position="126"/>
        <end position="173"/>
    </location>
</feature>
<evidence type="ECO:0000256" key="1">
    <source>
        <dbReference type="SAM" id="MobiDB-lite"/>
    </source>
</evidence>
<protein>
    <recommendedName>
        <fullName evidence="4">Copia protein</fullName>
    </recommendedName>
</protein>
<dbReference type="EMBL" id="JAVIJP010000053">
    <property type="protein sequence ID" value="KAL3624642.1"/>
    <property type="molecule type" value="Genomic_DNA"/>
</dbReference>
<proteinExistence type="predicted"/>
<keyword evidence="3" id="KW-1185">Reference proteome</keyword>
<evidence type="ECO:0000313" key="2">
    <source>
        <dbReference type="EMBL" id="KAL3624642.1"/>
    </source>
</evidence>
<sequence>MEFFPSVSACFLVVILTGNRTSNNCYQINRKVLCKKEAVKELKRINIQTAQAHEKGIEVCALQNLMTPYSPELPPLKFLGPLDVEIVGGKRVKVVEDDDLLNDQNPQFDLSIVLVKDAGSEVKKTGDVTSNVMSPEVTSSPVAPCSEQNVRANEKANSGSESEQDETDDGQFDPHQIDTLARVQELCPINQEIGKIDKILFSCVTYKHFLIVRFHADKMICYSTNEKLIFAFIQRMSNILKMSNKTEAKLVAIAKANTQPLRMNQMIVDLGLHGQILAELCDKSNAFEISSDSVQHSHKKHIDMRYHPIHGLIERRIFNLEHIGTDNMLADICTKTLENETPSQLRGDLVMCTF</sequence>
<dbReference type="CDD" id="cd09272">
    <property type="entry name" value="RNase_HI_RT_Ty1"/>
    <property type="match status" value="1"/>
</dbReference>
<accession>A0ABD3C509</accession>
<dbReference type="Proteomes" id="UP001632038">
    <property type="component" value="Unassembled WGS sequence"/>
</dbReference>
<organism evidence="2 3">
    <name type="scientific">Castilleja foliolosa</name>
    <dbReference type="NCBI Taxonomy" id="1961234"/>
    <lineage>
        <taxon>Eukaryota</taxon>
        <taxon>Viridiplantae</taxon>
        <taxon>Streptophyta</taxon>
        <taxon>Embryophyta</taxon>
        <taxon>Tracheophyta</taxon>
        <taxon>Spermatophyta</taxon>
        <taxon>Magnoliopsida</taxon>
        <taxon>eudicotyledons</taxon>
        <taxon>Gunneridae</taxon>
        <taxon>Pentapetalae</taxon>
        <taxon>asterids</taxon>
        <taxon>lamiids</taxon>
        <taxon>Lamiales</taxon>
        <taxon>Orobanchaceae</taxon>
        <taxon>Pedicularideae</taxon>
        <taxon>Castillejinae</taxon>
        <taxon>Castilleja</taxon>
    </lineage>
</organism>